<dbReference type="PROSITE" id="PS00466">
    <property type="entry name" value="ZF_TFIIS_1"/>
    <property type="match status" value="1"/>
</dbReference>
<keyword evidence="2 7" id="KW-0240">DNA-directed RNA polymerase</keyword>
<dbReference type="PIRSF" id="PIRSF005586">
    <property type="entry name" value="RNApol_RpoM"/>
    <property type="match status" value="1"/>
</dbReference>
<protein>
    <recommendedName>
        <fullName evidence="7">DNA-directed RNA polymerase subunit</fullName>
    </recommendedName>
</protein>
<sequence>MEFCPTCANLLLIENARMGKPLRFFCPTCPYIFPIERKISKKLVLKQKEVTDVLGGEDAWKNVDRTAVTCPQCSYGQAYFMQIQIRSADEPMTTFYKCCNPDCAFNWKEG</sequence>
<feature type="domain" description="TFIIS-type" evidence="10">
    <location>
        <begin position="66"/>
        <end position="108"/>
    </location>
</feature>
<dbReference type="InterPro" id="IPR001529">
    <property type="entry name" value="Zn_ribbon_RPB9"/>
</dbReference>
<comment type="function">
    <text evidence="7">DNA-dependent RNA polymerase catalyzes the transcription of DNA into RNA using the four ribonucleoside triphosphates as substrates.</text>
</comment>
<name>A0ABP0UL45_9BRYO</name>
<evidence type="ECO:0000256" key="9">
    <source>
        <dbReference type="RuleBase" id="RU003474"/>
    </source>
</evidence>
<evidence type="ECO:0000256" key="3">
    <source>
        <dbReference type="ARBA" id="ARBA00022723"/>
    </source>
</evidence>
<keyword evidence="7 9" id="KW-0804">Transcription</keyword>
<evidence type="ECO:0000256" key="2">
    <source>
        <dbReference type="ARBA" id="ARBA00022478"/>
    </source>
</evidence>
<accession>A0ABP0UL45</accession>
<keyword evidence="5" id="KW-0862">Zinc</keyword>
<dbReference type="CDD" id="cd10509">
    <property type="entry name" value="Zn-ribbon_RPC11"/>
    <property type="match status" value="1"/>
</dbReference>
<evidence type="ECO:0000256" key="1">
    <source>
        <dbReference type="ARBA" id="ARBA00004123"/>
    </source>
</evidence>
<dbReference type="InterPro" id="IPR012164">
    <property type="entry name" value="Rpa12/Rpb9/Rpc10/TFS"/>
</dbReference>
<dbReference type="PANTHER" id="PTHR11239:SF12">
    <property type="entry name" value="DNA-DIRECTED RNA POLYMERASE III SUBUNIT RPC10"/>
    <property type="match status" value="1"/>
</dbReference>
<proteinExistence type="inferred from homology"/>
<evidence type="ECO:0000256" key="5">
    <source>
        <dbReference type="ARBA" id="ARBA00022833"/>
    </source>
</evidence>
<evidence type="ECO:0000313" key="12">
    <source>
        <dbReference type="Proteomes" id="UP001497512"/>
    </source>
</evidence>
<dbReference type="InterPro" id="IPR001222">
    <property type="entry name" value="Znf_TFIIS"/>
</dbReference>
<evidence type="ECO:0000313" key="11">
    <source>
        <dbReference type="EMBL" id="CAK9224217.1"/>
    </source>
</evidence>
<dbReference type="Gene3D" id="2.20.25.10">
    <property type="match status" value="1"/>
</dbReference>
<dbReference type="Proteomes" id="UP001497512">
    <property type="component" value="Chromosome 4"/>
</dbReference>
<dbReference type="PANTHER" id="PTHR11239">
    <property type="entry name" value="DNA-DIRECTED RNA POLYMERASE"/>
    <property type="match status" value="1"/>
</dbReference>
<evidence type="ECO:0000256" key="4">
    <source>
        <dbReference type="ARBA" id="ARBA00022771"/>
    </source>
</evidence>
<dbReference type="InterPro" id="IPR034014">
    <property type="entry name" value="Zn_ribbon_RPC11_C"/>
</dbReference>
<evidence type="ECO:0000256" key="8">
    <source>
        <dbReference type="PROSITE-ProRule" id="PRU00472"/>
    </source>
</evidence>
<keyword evidence="4 8" id="KW-0863">Zinc-finger</keyword>
<keyword evidence="12" id="KW-1185">Reference proteome</keyword>
<comment type="subcellular location">
    <subcellularLocation>
        <location evidence="1 7">Nucleus</location>
    </subcellularLocation>
</comment>
<evidence type="ECO:0000256" key="6">
    <source>
        <dbReference type="ARBA" id="ARBA00023242"/>
    </source>
</evidence>
<dbReference type="PROSITE" id="PS51133">
    <property type="entry name" value="ZF_TFIIS_2"/>
    <property type="match status" value="1"/>
</dbReference>
<organism evidence="11 12">
    <name type="scientific">Sphagnum troendelagicum</name>
    <dbReference type="NCBI Taxonomy" id="128251"/>
    <lineage>
        <taxon>Eukaryota</taxon>
        <taxon>Viridiplantae</taxon>
        <taxon>Streptophyta</taxon>
        <taxon>Embryophyta</taxon>
        <taxon>Bryophyta</taxon>
        <taxon>Sphagnophytina</taxon>
        <taxon>Sphagnopsida</taxon>
        <taxon>Sphagnales</taxon>
        <taxon>Sphagnaceae</taxon>
        <taxon>Sphagnum</taxon>
    </lineage>
</organism>
<keyword evidence="6 7" id="KW-0539">Nucleus</keyword>
<evidence type="ECO:0000259" key="10">
    <source>
        <dbReference type="PROSITE" id="PS51133"/>
    </source>
</evidence>
<dbReference type="SMART" id="SM00440">
    <property type="entry name" value="ZnF_C2C2"/>
    <property type="match status" value="1"/>
</dbReference>
<dbReference type="SUPFAM" id="SSF57783">
    <property type="entry name" value="Zinc beta-ribbon"/>
    <property type="match status" value="2"/>
</dbReference>
<dbReference type="Pfam" id="PF01096">
    <property type="entry name" value="Zn_ribbon_TFIIS"/>
    <property type="match status" value="1"/>
</dbReference>
<dbReference type="SMART" id="SM00661">
    <property type="entry name" value="RPOL9"/>
    <property type="match status" value="1"/>
</dbReference>
<comment type="similarity">
    <text evidence="7 9">Belongs to the archaeal rpoM/eukaryotic RPA12/RPB9/RPC11 RNA polymerase family.</text>
</comment>
<evidence type="ECO:0000256" key="7">
    <source>
        <dbReference type="PIRNR" id="PIRNR005586"/>
    </source>
</evidence>
<gene>
    <name evidence="11" type="ORF">CSSPTR1EN2_LOCUS17221</name>
</gene>
<reference evidence="11" key="1">
    <citation type="submission" date="2024-02" db="EMBL/GenBank/DDBJ databases">
        <authorList>
            <consortium name="ELIXIR-Norway"/>
            <consortium name="Elixir Norway"/>
        </authorList>
    </citation>
    <scope>NUCLEOTIDE SEQUENCE</scope>
</reference>
<dbReference type="Pfam" id="PF02150">
    <property type="entry name" value="Zn_ribbon_RPB9"/>
    <property type="match status" value="1"/>
</dbReference>
<dbReference type="EMBL" id="OZ019896">
    <property type="protein sequence ID" value="CAK9224217.1"/>
    <property type="molecule type" value="Genomic_DNA"/>
</dbReference>
<keyword evidence="3 9" id="KW-0479">Metal-binding</keyword>